<evidence type="ECO:0000313" key="7">
    <source>
        <dbReference type="Proteomes" id="UP000187526"/>
    </source>
</evidence>
<dbReference type="InterPro" id="IPR005467">
    <property type="entry name" value="His_kinase_dom"/>
</dbReference>
<name>A0A1R1I3H8_9RHOO</name>
<dbReference type="GO" id="GO:0000155">
    <property type="term" value="F:phosphorelay sensor kinase activity"/>
    <property type="evidence" value="ECO:0007669"/>
    <property type="project" value="InterPro"/>
</dbReference>
<evidence type="ECO:0000256" key="1">
    <source>
        <dbReference type="ARBA" id="ARBA00000085"/>
    </source>
</evidence>
<dbReference type="Gene3D" id="1.10.287.130">
    <property type="match status" value="1"/>
</dbReference>
<keyword evidence="7" id="KW-1185">Reference proteome</keyword>
<dbReference type="SUPFAM" id="SSF55874">
    <property type="entry name" value="ATPase domain of HSP90 chaperone/DNA topoisomerase II/histidine kinase"/>
    <property type="match status" value="1"/>
</dbReference>
<dbReference type="Pfam" id="PF02518">
    <property type="entry name" value="HATPase_c"/>
    <property type="match status" value="1"/>
</dbReference>
<evidence type="ECO:0000259" key="5">
    <source>
        <dbReference type="PROSITE" id="PS50109"/>
    </source>
</evidence>
<evidence type="ECO:0000256" key="2">
    <source>
        <dbReference type="ARBA" id="ARBA00012438"/>
    </source>
</evidence>
<feature type="transmembrane region" description="Helical" evidence="4">
    <location>
        <begin position="12"/>
        <end position="31"/>
    </location>
</feature>
<dbReference type="PANTHER" id="PTHR43065:SF50">
    <property type="entry name" value="HISTIDINE KINASE"/>
    <property type="match status" value="1"/>
</dbReference>
<dbReference type="PROSITE" id="PS50109">
    <property type="entry name" value="HIS_KIN"/>
    <property type="match status" value="1"/>
</dbReference>
<reference evidence="6 7" key="1">
    <citation type="submission" date="2016-10" db="EMBL/GenBank/DDBJ databases">
        <title>Alkaliphiles isolated from bioreactors.</title>
        <authorList>
            <person name="Salah Z."/>
            <person name="Rout S.P."/>
            <person name="Humphreys P.N."/>
        </authorList>
    </citation>
    <scope>NUCLEOTIDE SEQUENCE [LARGE SCALE GENOMIC DNA]</scope>
    <source>
        <strain evidence="6 7">ZS02</strain>
    </source>
</reference>
<dbReference type="STRING" id="418702.BJN45_12010"/>
<proteinExistence type="predicted"/>
<dbReference type="SUPFAM" id="SSF47384">
    <property type="entry name" value="Homodimeric domain of signal transducing histidine kinase"/>
    <property type="match status" value="1"/>
</dbReference>
<evidence type="ECO:0000256" key="3">
    <source>
        <dbReference type="ARBA" id="ARBA00022553"/>
    </source>
</evidence>
<organism evidence="6 7">
    <name type="scientific">Azonexus hydrophilus</name>
    <dbReference type="NCBI Taxonomy" id="418702"/>
    <lineage>
        <taxon>Bacteria</taxon>
        <taxon>Pseudomonadati</taxon>
        <taxon>Pseudomonadota</taxon>
        <taxon>Betaproteobacteria</taxon>
        <taxon>Rhodocyclales</taxon>
        <taxon>Azonexaceae</taxon>
        <taxon>Azonexus</taxon>
    </lineage>
</organism>
<dbReference type="EC" id="2.7.13.3" evidence="2"/>
<dbReference type="AlphaFoldDB" id="A0A1R1I3H8"/>
<dbReference type="PRINTS" id="PR00344">
    <property type="entry name" value="BCTRLSENSOR"/>
</dbReference>
<accession>A0A1R1I3H8</accession>
<dbReference type="InterPro" id="IPR036097">
    <property type="entry name" value="HisK_dim/P_sf"/>
</dbReference>
<dbReference type="InterPro" id="IPR004358">
    <property type="entry name" value="Sig_transdc_His_kin-like_C"/>
</dbReference>
<keyword evidence="3" id="KW-0597">Phosphoprotein</keyword>
<dbReference type="Proteomes" id="UP000187526">
    <property type="component" value="Unassembled WGS sequence"/>
</dbReference>
<keyword evidence="4" id="KW-0472">Membrane</keyword>
<dbReference type="InterPro" id="IPR003594">
    <property type="entry name" value="HATPase_dom"/>
</dbReference>
<dbReference type="EMBL" id="MTHD01000004">
    <property type="protein sequence ID" value="OMG53253.1"/>
    <property type="molecule type" value="Genomic_DNA"/>
</dbReference>
<dbReference type="InterPro" id="IPR003661">
    <property type="entry name" value="HisK_dim/P_dom"/>
</dbReference>
<dbReference type="InterPro" id="IPR036890">
    <property type="entry name" value="HATPase_C_sf"/>
</dbReference>
<feature type="domain" description="Histidine kinase" evidence="5">
    <location>
        <begin position="70"/>
        <end position="303"/>
    </location>
</feature>
<evidence type="ECO:0000256" key="4">
    <source>
        <dbReference type="SAM" id="Phobius"/>
    </source>
</evidence>
<dbReference type="PANTHER" id="PTHR43065">
    <property type="entry name" value="SENSOR HISTIDINE KINASE"/>
    <property type="match status" value="1"/>
</dbReference>
<dbReference type="Gene3D" id="3.30.565.10">
    <property type="entry name" value="Histidine kinase-like ATPase, C-terminal domain"/>
    <property type="match status" value="1"/>
</dbReference>
<evidence type="ECO:0000313" key="6">
    <source>
        <dbReference type="EMBL" id="OMG53253.1"/>
    </source>
</evidence>
<sequence>MEAAVLKHRTELLATTAGTCLLVALLAWRLLEVLRRRWFELAAKIEEVDATHRQLLQSEKLAGIGQLAAGVAHEINNPVGFVNSNLGTLGNYSQQMITLLEKCRAGQASESDFAAADFDYLRRDLLELLNESREGLGRVKRIVADLKDFSRVDHAEAQEFDVNAGIESTLNVLSNELKYKATVIREFGELPPLHCIGAQLNQVAMNLLLNAAHAIAEHGTITVRTGHDATHVWFEVADTGCGMTPEIMQHIFEPFYTTRPVGKGTGLGLALSYDIVHKHGGEIRVSSQPGEGSCFRVSLPRTDTASVS</sequence>
<comment type="caution">
    <text evidence="6">The sequence shown here is derived from an EMBL/GenBank/DDBJ whole genome shotgun (WGS) entry which is preliminary data.</text>
</comment>
<protein>
    <recommendedName>
        <fullName evidence="2">histidine kinase</fullName>
        <ecNumber evidence="2">2.7.13.3</ecNumber>
    </recommendedName>
</protein>
<dbReference type="SMART" id="SM00387">
    <property type="entry name" value="HATPase_c"/>
    <property type="match status" value="1"/>
</dbReference>
<keyword evidence="4" id="KW-0812">Transmembrane</keyword>
<comment type="catalytic activity">
    <reaction evidence="1">
        <text>ATP + protein L-histidine = ADP + protein N-phospho-L-histidine.</text>
        <dbReference type="EC" id="2.7.13.3"/>
    </reaction>
</comment>
<gene>
    <name evidence="6" type="ORF">BJN45_12010</name>
</gene>
<dbReference type="CDD" id="cd00082">
    <property type="entry name" value="HisKA"/>
    <property type="match status" value="1"/>
</dbReference>
<keyword evidence="4" id="KW-1133">Transmembrane helix</keyword>